<dbReference type="AlphaFoldDB" id="A0ABD3N4D8"/>
<dbReference type="InterPro" id="IPR001349">
    <property type="entry name" value="Cyt_c_oxidase_su6a"/>
</dbReference>
<evidence type="ECO:0000256" key="3">
    <source>
        <dbReference type="ARBA" id="ARBA00022946"/>
    </source>
</evidence>
<dbReference type="InterPro" id="IPR036418">
    <property type="entry name" value="Cyt_c_oxidase_su6a_sf"/>
</dbReference>
<keyword evidence="3" id="KW-0809">Transit peptide</keyword>
<dbReference type="Gene3D" id="4.10.95.10">
    <property type="entry name" value="Cytochrome c oxidase, subunit VIa"/>
    <property type="match status" value="1"/>
</dbReference>
<sequence>MFAVRTALSRSSLLARQGVPGSSSGFKLVMNQTRSNQVVPKLASPAEMQAEAIAQLRARVRRQKEIMSATHHSEAEEIAEMWKWIKISFIVALPVCVLSMAKDILLVEHTHRPHGPLPDYMEIQVKEFPWECETCALFDLECWKKCRAEKAAA</sequence>
<keyword evidence="4" id="KW-0496">Mitochondrion</keyword>
<gene>
    <name evidence="6" type="ORF">ACHAWU_003232</name>
</gene>
<dbReference type="PANTHER" id="PTHR11504:SF0">
    <property type="entry name" value="CYTOCHROME C OXIDASE SUBUNIT"/>
    <property type="match status" value="1"/>
</dbReference>
<dbReference type="Proteomes" id="UP001530293">
    <property type="component" value="Unassembled WGS sequence"/>
</dbReference>
<keyword evidence="2" id="KW-0999">Mitochondrion inner membrane</keyword>
<accession>A0ABD3N4D8</accession>
<name>A0ABD3N4D8_9STRA</name>
<dbReference type="EMBL" id="JALLBG020000034">
    <property type="protein sequence ID" value="KAL3770923.1"/>
    <property type="molecule type" value="Genomic_DNA"/>
</dbReference>
<dbReference type="PANTHER" id="PTHR11504">
    <property type="entry name" value="CYTOCHROME C OXIDASE POLYPEPTIDE VIA"/>
    <property type="match status" value="1"/>
</dbReference>
<evidence type="ECO:0000313" key="7">
    <source>
        <dbReference type="Proteomes" id="UP001530293"/>
    </source>
</evidence>
<protein>
    <submittedName>
        <fullName evidence="6">Uncharacterized protein</fullName>
    </submittedName>
</protein>
<reference evidence="6 7" key="1">
    <citation type="submission" date="2024-10" db="EMBL/GenBank/DDBJ databases">
        <title>Updated reference genomes for cyclostephanoid diatoms.</title>
        <authorList>
            <person name="Roberts W.R."/>
            <person name="Alverson A.J."/>
        </authorList>
    </citation>
    <scope>NUCLEOTIDE SEQUENCE [LARGE SCALE GENOMIC DNA]</scope>
    <source>
        <strain evidence="6 7">AJA232-27</strain>
    </source>
</reference>
<evidence type="ECO:0000256" key="4">
    <source>
        <dbReference type="ARBA" id="ARBA00023128"/>
    </source>
</evidence>
<dbReference type="SUPFAM" id="SSF81411">
    <property type="entry name" value="Mitochondrial cytochrome c oxidase subunit VIa"/>
    <property type="match status" value="1"/>
</dbReference>
<organism evidence="6 7">
    <name type="scientific">Discostella pseudostelligera</name>
    <dbReference type="NCBI Taxonomy" id="259834"/>
    <lineage>
        <taxon>Eukaryota</taxon>
        <taxon>Sar</taxon>
        <taxon>Stramenopiles</taxon>
        <taxon>Ochrophyta</taxon>
        <taxon>Bacillariophyta</taxon>
        <taxon>Coscinodiscophyceae</taxon>
        <taxon>Thalassiosirophycidae</taxon>
        <taxon>Stephanodiscales</taxon>
        <taxon>Stephanodiscaceae</taxon>
        <taxon>Discostella</taxon>
    </lineage>
</organism>
<comment type="caution">
    <text evidence="6">The sequence shown here is derived from an EMBL/GenBank/DDBJ whole genome shotgun (WGS) entry which is preliminary data.</text>
</comment>
<keyword evidence="5" id="KW-0472">Membrane</keyword>
<comment type="subcellular location">
    <subcellularLocation>
        <location evidence="1">Mitochondrion inner membrane</location>
    </subcellularLocation>
</comment>
<evidence type="ECO:0000256" key="1">
    <source>
        <dbReference type="ARBA" id="ARBA00004273"/>
    </source>
</evidence>
<keyword evidence="7" id="KW-1185">Reference proteome</keyword>
<evidence type="ECO:0000256" key="2">
    <source>
        <dbReference type="ARBA" id="ARBA00022792"/>
    </source>
</evidence>
<evidence type="ECO:0000256" key="5">
    <source>
        <dbReference type="ARBA" id="ARBA00023136"/>
    </source>
</evidence>
<evidence type="ECO:0000313" key="6">
    <source>
        <dbReference type="EMBL" id="KAL3770923.1"/>
    </source>
</evidence>
<proteinExistence type="predicted"/>
<dbReference type="GO" id="GO:0005743">
    <property type="term" value="C:mitochondrial inner membrane"/>
    <property type="evidence" value="ECO:0007669"/>
    <property type="project" value="UniProtKB-SubCell"/>
</dbReference>